<feature type="site" description="Transition state stabilizer" evidence="4">
    <location>
        <position position="16"/>
    </location>
</feature>
<keyword evidence="7" id="KW-1185">Reference proteome</keyword>
<evidence type="ECO:0000256" key="3">
    <source>
        <dbReference type="ARBA" id="ARBA00022695"/>
    </source>
</evidence>
<keyword evidence="2 4" id="KW-0808">Transferase</keyword>
<evidence type="ECO:0000313" key="6">
    <source>
        <dbReference type="EMBL" id="GAA3227317.1"/>
    </source>
</evidence>
<comment type="similarity">
    <text evidence="1 5">Belongs to the short-chain dehydrogenases/reductases (SDR) family.</text>
</comment>
<dbReference type="SUPFAM" id="SSF51735">
    <property type="entry name" value="NAD(P)-binding Rossmann-fold domains"/>
    <property type="match status" value="1"/>
</dbReference>
<evidence type="ECO:0000256" key="2">
    <source>
        <dbReference type="ARBA" id="ARBA00022679"/>
    </source>
</evidence>
<dbReference type="EMBL" id="BAAAUV010000017">
    <property type="protein sequence ID" value="GAA3227317.1"/>
    <property type="molecule type" value="Genomic_DNA"/>
</dbReference>
<protein>
    <recommendedName>
        <fullName evidence="4">2-C-methyl-D-erythritol 4-phosphate cytidylyltransferase</fullName>
        <ecNumber evidence="4">2.7.7.60</ecNumber>
    </recommendedName>
    <alternativeName>
        <fullName evidence="4">4-diphosphocytidyl-2C-methyl-D-erythritol synthase</fullName>
    </alternativeName>
    <alternativeName>
        <fullName evidence="4">MEP cytidylyltransferase</fullName>
        <shortName evidence="4">MCT</shortName>
    </alternativeName>
</protein>
<evidence type="ECO:0000256" key="1">
    <source>
        <dbReference type="ARBA" id="ARBA00006484"/>
    </source>
</evidence>
<dbReference type="InterPro" id="IPR036291">
    <property type="entry name" value="NAD(P)-bd_dom_sf"/>
</dbReference>
<dbReference type="Proteomes" id="UP001501237">
    <property type="component" value="Unassembled WGS sequence"/>
</dbReference>
<dbReference type="CDD" id="cd02516">
    <property type="entry name" value="CDP-ME_synthetase"/>
    <property type="match status" value="1"/>
</dbReference>
<dbReference type="GO" id="GO:0016779">
    <property type="term" value="F:nucleotidyltransferase activity"/>
    <property type="evidence" value="ECO:0007669"/>
    <property type="project" value="UniProtKB-KW"/>
</dbReference>
<comment type="similarity">
    <text evidence="4">Belongs to the IspD/TarI cytidylyltransferase family. IspD subfamily.</text>
</comment>
<dbReference type="Gene3D" id="3.40.50.720">
    <property type="entry name" value="NAD(P)-binding Rossmann-like Domain"/>
    <property type="match status" value="1"/>
</dbReference>
<feature type="site" description="Positions MEP for the nucleophilic attack" evidence="4">
    <location>
        <position position="220"/>
    </location>
</feature>
<comment type="pathway">
    <text evidence="4">Isoprenoid biosynthesis; isopentenyl diphosphate biosynthesis via DXP pathway; isopentenyl diphosphate from 1-deoxy-D-xylulose 5-phosphate: step 2/6.</text>
</comment>
<dbReference type="InterPro" id="IPR020904">
    <property type="entry name" value="Sc_DH/Rdtase_CS"/>
</dbReference>
<proteinExistence type="inferred from homology"/>
<evidence type="ECO:0000313" key="7">
    <source>
        <dbReference type="Proteomes" id="UP001501237"/>
    </source>
</evidence>
<dbReference type="PRINTS" id="PR00081">
    <property type="entry name" value="GDHRDH"/>
</dbReference>
<dbReference type="PRINTS" id="PR00080">
    <property type="entry name" value="SDRFAMILY"/>
</dbReference>
<keyword evidence="3 4" id="KW-0548">Nucleotidyltransferase</keyword>
<dbReference type="PROSITE" id="PS00061">
    <property type="entry name" value="ADH_SHORT"/>
    <property type="match status" value="1"/>
</dbReference>
<sequence length="474" mass="50825">MRRNVAVVLAGGVGERMGLGIPKQLVRIAGRPVIEHTIRVFQFSPEIDEIVVMMAPGHLDEVRALVAAGGYGKVSRVLEGGATRGQTTWRAINAVDDECNLLFHDAVRPFLDGRTISDCVRALDTYDAVDVAIPSADTIITVDEYERTVLKDVPRRDLLRRGQTPQGFRRSTIRAAYEKALADPGFTSGRVVATDDCSVVLRYLPQVPIKVVEGAEANMKITHPVDLFLADKLFQLASDTVPSADRSLLAGRSVVVFGGAYGIGADICRIAAAHGATVHAFSRSLTGTNIEDPNAVERALAQAAKVSGRIDHVVNTAGLLRIGLLADTDDAEVDEIVRVNYLAPITIARAAHPHLRATGGQLLLFTSSSYTRGRAGYSIYSSTKAAIVNLTQALAEEWAPTGVRVNCVNPERTATPMRERAFGAEPAGSLLPSNAVALTAVDVLLSDLTGQVVDVRRPEVPPAREPEHARVEAL</sequence>
<reference evidence="7" key="1">
    <citation type="journal article" date="2019" name="Int. J. Syst. Evol. Microbiol.">
        <title>The Global Catalogue of Microorganisms (GCM) 10K type strain sequencing project: providing services to taxonomists for standard genome sequencing and annotation.</title>
        <authorList>
            <consortium name="The Broad Institute Genomics Platform"/>
            <consortium name="The Broad Institute Genome Sequencing Center for Infectious Disease"/>
            <person name="Wu L."/>
            <person name="Ma J."/>
        </authorList>
    </citation>
    <scope>NUCLEOTIDE SEQUENCE [LARGE SCALE GENOMIC DNA]</scope>
    <source>
        <strain evidence="7">JCM 9377</strain>
    </source>
</reference>
<dbReference type="Pfam" id="PF01128">
    <property type="entry name" value="IspD"/>
    <property type="match status" value="1"/>
</dbReference>
<evidence type="ECO:0000256" key="5">
    <source>
        <dbReference type="RuleBase" id="RU000363"/>
    </source>
</evidence>
<dbReference type="InterPro" id="IPR050088">
    <property type="entry name" value="IspD/TarI_cytidylyltransf_bact"/>
</dbReference>
<dbReference type="Gene3D" id="3.90.550.10">
    <property type="entry name" value="Spore Coat Polysaccharide Biosynthesis Protein SpsA, Chain A"/>
    <property type="match status" value="1"/>
</dbReference>
<dbReference type="InterPro" id="IPR002347">
    <property type="entry name" value="SDR_fam"/>
</dbReference>
<accession>A0ABP6QH24</accession>
<dbReference type="Pfam" id="PF00106">
    <property type="entry name" value="adh_short"/>
    <property type="match status" value="1"/>
</dbReference>
<dbReference type="HAMAP" id="MF_00108">
    <property type="entry name" value="IspD"/>
    <property type="match status" value="1"/>
</dbReference>
<dbReference type="PANTHER" id="PTHR32125">
    <property type="entry name" value="2-C-METHYL-D-ERYTHRITOL 4-PHOSPHATE CYTIDYLYLTRANSFERASE, CHLOROPLASTIC"/>
    <property type="match status" value="1"/>
</dbReference>
<dbReference type="InterPro" id="IPR034683">
    <property type="entry name" value="IspD/TarI"/>
</dbReference>
<dbReference type="PIRSF" id="PIRSF036586">
    <property type="entry name" value="CDP-ribitol_syn"/>
    <property type="match status" value="1"/>
</dbReference>
<dbReference type="InterPro" id="IPR001228">
    <property type="entry name" value="IspD"/>
</dbReference>
<comment type="catalytic activity">
    <reaction evidence="4">
        <text>2-C-methyl-D-erythritol 4-phosphate + CTP + H(+) = 4-CDP-2-C-methyl-D-erythritol + diphosphate</text>
        <dbReference type="Rhea" id="RHEA:13429"/>
        <dbReference type="ChEBI" id="CHEBI:15378"/>
        <dbReference type="ChEBI" id="CHEBI:33019"/>
        <dbReference type="ChEBI" id="CHEBI:37563"/>
        <dbReference type="ChEBI" id="CHEBI:57823"/>
        <dbReference type="ChEBI" id="CHEBI:58262"/>
        <dbReference type="EC" id="2.7.7.60"/>
    </reaction>
</comment>
<dbReference type="InterPro" id="IPR029044">
    <property type="entry name" value="Nucleotide-diphossugar_trans"/>
</dbReference>
<dbReference type="EC" id="2.7.7.60" evidence="4"/>
<gene>
    <name evidence="4" type="primary">ispD</name>
    <name evidence="6" type="ORF">GCM10010468_56050</name>
</gene>
<evidence type="ECO:0000256" key="4">
    <source>
        <dbReference type="HAMAP-Rule" id="MF_00108"/>
    </source>
</evidence>
<feature type="site" description="Transition state stabilizer" evidence="4">
    <location>
        <position position="23"/>
    </location>
</feature>
<comment type="caution">
    <text evidence="6">The sequence shown here is derived from an EMBL/GenBank/DDBJ whole genome shotgun (WGS) entry which is preliminary data.</text>
</comment>
<dbReference type="CDD" id="cd05233">
    <property type="entry name" value="SDR_c"/>
    <property type="match status" value="1"/>
</dbReference>
<name>A0ABP6QH24_9ACTN</name>
<dbReference type="RefSeq" id="WP_344834064.1">
    <property type="nucleotide sequence ID" value="NZ_BAAAUV010000017.1"/>
</dbReference>
<organism evidence="6 7">
    <name type="scientific">Actinocorallia longicatena</name>
    <dbReference type="NCBI Taxonomy" id="111803"/>
    <lineage>
        <taxon>Bacteria</taxon>
        <taxon>Bacillati</taxon>
        <taxon>Actinomycetota</taxon>
        <taxon>Actinomycetes</taxon>
        <taxon>Streptosporangiales</taxon>
        <taxon>Thermomonosporaceae</taxon>
        <taxon>Actinocorallia</taxon>
    </lineage>
</organism>
<feature type="site" description="Positions MEP for the nucleophilic attack" evidence="4">
    <location>
        <position position="156"/>
    </location>
</feature>
<keyword evidence="4" id="KW-0414">Isoprene biosynthesis</keyword>
<dbReference type="PANTHER" id="PTHR32125:SF4">
    <property type="entry name" value="2-C-METHYL-D-ERYTHRITOL 4-PHOSPHATE CYTIDYLYLTRANSFERASE, CHLOROPLASTIC"/>
    <property type="match status" value="1"/>
</dbReference>
<dbReference type="SUPFAM" id="SSF53448">
    <property type="entry name" value="Nucleotide-diphospho-sugar transferases"/>
    <property type="match status" value="1"/>
</dbReference>
<comment type="function">
    <text evidence="4">Catalyzes the formation of 4-diphosphocytidyl-2-C-methyl-D-erythritol from CTP and 2-C-methyl-D-erythritol 4-phosphate (MEP).</text>
</comment>
<dbReference type="InterPro" id="IPR012115">
    <property type="entry name" value="CDP-ribitol_syn"/>
</dbReference>